<feature type="binding site" evidence="17">
    <location>
        <begin position="386"/>
        <end position="390"/>
    </location>
    <ligand>
        <name>AMP</name>
        <dbReference type="ChEBI" id="CHEBI:456215"/>
    </ligand>
</feature>
<keyword evidence="6 17" id="KW-0547">Nucleotide-binding</keyword>
<dbReference type="eggNOG" id="COG0063">
    <property type="taxonomic scope" value="Bacteria"/>
</dbReference>
<dbReference type="Pfam" id="PF01256">
    <property type="entry name" value="Carb_kinase"/>
    <property type="match status" value="1"/>
</dbReference>
<keyword evidence="7 17" id="KW-0067">ATP-binding</keyword>
<organism evidence="22 23">
    <name type="scientific">Marinithermus hydrothermalis (strain DSM 14884 / JCM 11576 / T1)</name>
    <dbReference type="NCBI Taxonomy" id="869210"/>
    <lineage>
        <taxon>Bacteria</taxon>
        <taxon>Thermotogati</taxon>
        <taxon>Deinococcota</taxon>
        <taxon>Deinococci</taxon>
        <taxon>Thermales</taxon>
        <taxon>Thermaceae</taxon>
        <taxon>Marinithermus</taxon>
    </lineage>
</organism>
<dbReference type="EMBL" id="CP002630">
    <property type="protein sequence ID" value="AEB11238.1"/>
    <property type="molecule type" value="Genomic_DNA"/>
</dbReference>
<keyword evidence="8 17" id="KW-0521">NADP</keyword>
<feature type="binding site" evidence="18">
    <location>
        <position position="152"/>
    </location>
    <ligand>
        <name>(6S)-NADPHX</name>
        <dbReference type="ChEBI" id="CHEBI:64076"/>
    </ligand>
</feature>
<evidence type="ECO:0000256" key="2">
    <source>
        <dbReference type="ARBA" id="ARBA00000909"/>
    </source>
</evidence>
<reference evidence="22 23" key="1">
    <citation type="journal article" date="2012" name="Stand. Genomic Sci.">
        <title>Complete genome sequence of the aerobic, heterotroph Marinithermus hydrothermalis type strain (T1(T)) from a deep-sea hydrothermal vent chimney.</title>
        <authorList>
            <person name="Copeland A."/>
            <person name="Gu W."/>
            <person name="Yasawong M."/>
            <person name="Lapidus A."/>
            <person name="Lucas S."/>
            <person name="Deshpande S."/>
            <person name="Pagani I."/>
            <person name="Tapia R."/>
            <person name="Cheng J.F."/>
            <person name="Goodwin L.A."/>
            <person name="Pitluck S."/>
            <person name="Liolios K."/>
            <person name="Ivanova N."/>
            <person name="Mavromatis K."/>
            <person name="Mikhailova N."/>
            <person name="Pati A."/>
            <person name="Chen A."/>
            <person name="Palaniappan K."/>
            <person name="Land M."/>
            <person name="Pan C."/>
            <person name="Brambilla E.M."/>
            <person name="Rohde M."/>
            <person name="Tindall B.J."/>
            <person name="Sikorski J."/>
            <person name="Goker M."/>
            <person name="Detter J.C."/>
            <person name="Bristow J."/>
            <person name="Eisen J.A."/>
            <person name="Markowitz V."/>
            <person name="Hugenholtz P."/>
            <person name="Kyrpides N.C."/>
            <person name="Klenk H.P."/>
            <person name="Woyke T."/>
        </authorList>
    </citation>
    <scope>NUCLEOTIDE SEQUENCE [LARGE SCALE GENOMIC DNA]</scope>
    <source>
        <strain evidence="23">DSM 14884 / JCM 11576 / T1</strain>
    </source>
</reference>
<dbReference type="GO" id="GO:0052855">
    <property type="term" value="F:ADP-dependent NAD(P)H-hydrate dehydratase activity"/>
    <property type="evidence" value="ECO:0007669"/>
    <property type="project" value="UniProtKB-UniRule"/>
</dbReference>
<evidence type="ECO:0000256" key="8">
    <source>
        <dbReference type="ARBA" id="ARBA00022857"/>
    </source>
</evidence>
<feature type="binding site" evidence="17">
    <location>
        <position position="414"/>
    </location>
    <ligand>
        <name>AMP</name>
        <dbReference type="ChEBI" id="CHEBI:456215"/>
    </ligand>
</feature>
<comment type="similarity">
    <text evidence="3 19">In the N-terminal section; belongs to the NnrE/AIBP family.</text>
</comment>
<evidence type="ECO:0000256" key="15">
    <source>
        <dbReference type="ARBA" id="ARBA00048238"/>
    </source>
</evidence>
<dbReference type="GO" id="GO:0005524">
    <property type="term" value="F:ATP binding"/>
    <property type="evidence" value="ECO:0007669"/>
    <property type="project" value="UniProtKB-UniRule"/>
</dbReference>
<evidence type="ECO:0000259" key="21">
    <source>
        <dbReference type="PROSITE" id="PS51385"/>
    </source>
</evidence>
<dbReference type="SUPFAM" id="SSF64153">
    <property type="entry name" value="YjeF N-terminal domain-like"/>
    <property type="match status" value="1"/>
</dbReference>
<dbReference type="eggNOG" id="COG0062">
    <property type="taxonomic scope" value="Bacteria"/>
</dbReference>
<feature type="binding site" evidence="18">
    <location>
        <begin position="58"/>
        <end position="62"/>
    </location>
    <ligand>
        <name>(6S)-NADPHX</name>
        <dbReference type="ChEBI" id="CHEBI:64076"/>
    </ligand>
</feature>
<feature type="domain" description="YjeF N-terminal" evidence="21">
    <location>
        <begin position="11"/>
        <end position="203"/>
    </location>
</feature>
<dbReference type="InterPro" id="IPR029056">
    <property type="entry name" value="Ribokinase-like"/>
</dbReference>
<sequence>MGMRLFTADAMRRADRRAVALGYPSLLLMEAAGRAVARAVREHFPDARAVWVVAGKGNNGGDGFVAARWLFLWGYRVAVYAPDGQAGDAAQARKALEAHGVAVRPLEALDLEGAEVVVDALVGTGLSRPLAGVYAEVAARVNASGLPVVAVDLPSGVPFTPHVRADVTVALAGLKREHLFYPARAACGRIVLDGIGMPEAALEAPELPELLTPEAMRALLPERPGNAHKGSVGRVLVAGGYATYTGAPALAALGAYRAGAGLVTLAYPEGVPLEPLLEVVRLPLAAWRAEALRAARAEAVAVGMGAGPGGPEAARAALELGLPAVLDADALVPEVVAACRGRPVVITPHPGEAARLLERRAQEIAAHPLEAARALAERYGVTVVLKGGPTVLAEGAHLAVNTTGSAAMATGGMGDVLSGVIAALLAAGLRPWDAARLGVYWHGLAGDRVGRVGLLAHEVAEALPQAREALISDAVRPFWV</sequence>
<dbReference type="InterPro" id="IPR004443">
    <property type="entry name" value="YjeF_N_dom"/>
</dbReference>
<dbReference type="PANTHER" id="PTHR12592">
    <property type="entry name" value="ATP-DEPENDENT (S)-NAD(P)H-HYDRATE DEHYDRATASE FAMILY MEMBER"/>
    <property type="match status" value="1"/>
</dbReference>
<comment type="cofactor">
    <cofactor evidence="18 19">
        <name>K(+)</name>
        <dbReference type="ChEBI" id="CHEBI:29103"/>
    </cofactor>
    <text evidence="18 19">Binds 1 potassium ion per subunit.</text>
</comment>
<feature type="binding site" evidence="18">
    <location>
        <position position="59"/>
    </location>
    <ligand>
        <name>K(+)</name>
        <dbReference type="ChEBI" id="CHEBI:29103"/>
    </ligand>
</feature>
<evidence type="ECO:0000256" key="3">
    <source>
        <dbReference type="ARBA" id="ARBA00006001"/>
    </source>
</evidence>
<evidence type="ECO:0000256" key="11">
    <source>
        <dbReference type="ARBA" id="ARBA00023235"/>
    </source>
</evidence>
<dbReference type="GO" id="GO:0046496">
    <property type="term" value="P:nicotinamide nucleotide metabolic process"/>
    <property type="evidence" value="ECO:0007669"/>
    <property type="project" value="UniProtKB-UniRule"/>
</dbReference>
<evidence type="ECO:0000313" key="23">
    <source>
        <dbReference type="Proteomes" id="UP000007030"/>
    </source>
</evidence>
<feature type="binding site" evidence="18">
    <location>
        <position position="134"/>
    </location>
    <ligand>
        <name>(6S)-NADPHX</name>
        <dbReference type="ChEBI" id="CHEBI:64076"/>
    </ligand>
</feature>
<evidence type="ECO:0000256" key="17">
    <source>
        <dbReference type="HAMAP-Rule" id="MF_01965"/>
    </source>
</evidence>
<dbReference type="InterPro" id="IPR036652">
    <property type="entry name" value="YjeF_N_dom_sf"/>
</dbReference>
<name>F2NLY1_MARHT</name>
<evidence type="ECO:0000313" key="22">
    <source>
        <dbReference type="EMBL" id="AEB11238.1"/>
    </source>
</evidence>
<dbReference type="STRING" id="869210.Marky_0486"/>
<dbReference type="CDD" id="cd01171">
    <property type="entry name" value="YXKO-related"/>
    <property type="match status" value="1"/>
</dbReference>
<dbReference type="Proteomes" id="UP000007030">
    <property type="component" value="Chromosome"/>
</dbReference>
<comment type="catalytic activity">
    <reaction evidence="2 18 19">
        <text>(6R)-NADPHX = (6S)-NADPHX</text>
        <dbReference type="Rhea" id="RHEA:32227"/>
        <dbReference type="ChEBI" id="CHEBI:64076"/>
        <dbReference type="ChEBI" id="CHEBI:64077"/>
        <dbReference type="EC" id="5.1.99.6"/>
    </reaction>
</comment>
<proteinExistence type="inferred from homology"/>
<comment type="function">
    <text evidence="17">Catalyzes the dehydration of the S-form of NAD(P)HX at the expense of ADP, which is converted to AMP. Together with NAD(P)HX epimerase, which catalyzes the epimerization of the S- and R-forms, the enzyme allows the repair of both epimers of NAD(P)HX, a damaged form of NAD(P)H that is a result of enzymatic or heat-dependent hydration.</text>
</comment>
<dbReference type="InterPro" id="IPR017953">
    <property type="entry name" value="Carbohydrate_kinase_pred_CS"/>
</dbReference>
<evidence type="ECO:0000256" key="18">
    <source>
        <dbReference type="HAMAP-Rule" id="MF_01966"/>
    </source>
</evidence>
<accession>F2NLY1</accession>
<evidence type="ECO:0000256" key="5">
    <source>
        <dbReference type="ARBA" id="ARBA00022723"/>
    </source>
</evidence>
<evidence type="ECO:0000256" key="7">
    <source>
        <dbReference type="ARBA" id="ARBA00022840"/>
    </source>
</evidence>
<dbReference type="PROSITE" id="PS51383">
    <property type="entry name" value="YJEF_C_3"/>
    <property type="match status" value="1"/>
</dbReference>
<dbReference type="InterPro" id="IPR000631">
    <property type="entry name" value="CARKD"/>
</dbReference>
<evidence type="ECO:0000256" key="12">
    <source>
        <dbReference type="ARBA" id="ARBA00023239"/>
    </source>
</evidence>
<dbReference type="GO" id="GO:0052856">
    <property type="term" value="F:NAD(P)HX epimerase activity"/>
    <property type="evidence" value="ECO:0007669"/>
    <property type="project" value="UniProtKB-UniRule"/>
</dbReference>
<dbReference type="Pfam" id="PF03853">
    <property type="entry name" value="YjeF_N"/>
    <property type="match status" value="1"/>
</dbReference>
<comment type="catalytic activity">
    <reaction evidence="15 17 19">
        <text>(6S)-NADHX + ADP = AMP + phosphate + NADH + H(+)</text>
        <dbReference type="Rhea" id="RHEA:32223"/>
        <dbReference type="ChEBI" id="CHEBI:15378"/>
        <dbReference type="ChEBI" id="CHEBI:43474"/>
        <dbReference type="ChEBI" id="CHEBI:57945"/>
        <dbReference type="ChEBI" id="CHEBI:64074"/>
        <dbReference type="ChEBI" id="CHEBI:456215"/>
        <dbReference type="ChEBI" id="CHEBI:456216"/>
        <dbReference type="EC" id="4.2.1.136"/>
    </reaction>
</comment>
<comment type="similarity">
    <text evidence="17">Belongs to the NnrD/CARKD family.</text>
</comment>
<evidence type="ECO:0000256" key="16">
    <source>
        <dbReference type="ARBA" id="ARBA00049209"/>
    </source>
</evidence>
<dbReference type="Gene3D" id="3.40.50.10260">
    <property type="entry name" value="YjeF N-terminal domain"/>
    <property type="match status" value="1"/>
</dbReference>
<dbReference type="PIRSF" id="PIRSF017184">
    <property type="entry name" value="Nnr"/>
    <property type="match status" value="1"/>
</dbReference>
<dbReference type="GO" id="GO:0046872">
    <property type="term" value="F:metal ion binding"/>
    <property type="evidence" value="ECO:0007669"/>
    <property type="project" value="UniProtKB-UniRule"/>
</dbReference>
<keyword evidence="5 18" id="KW-0479">Metal-binding</keyword>
<keyword evidence="12 17" id="KW-0456">Lyase</keyword>
<dbReference type="PROSITE" id="PS51385">
    <property type="entry name" value="YJEF_N"/>
    <property type="match status" value="1"/>
</dbReference>
<dbReference type="PANTHER" id="PTHR12592:SF0">
    <property type="entry name" value="ATP-DEPENDENT (S)-NAD(P)H-HYDRATE DEHYDRATASE"/>
    <property type="match status" value="1"/>
</dbReference>
<dbReference type="PROSITE" id="PS01050">
    <property type="entry name" value="YJEF_C_2"/>
    <property type="match status" value="1"/>
</dbReference>
<evidence type="ECO:0000256" key="19">
    <source>
        <dbReference type="PIRNR" id="PIRNR017184"/>
    </source>
</evidence>
<dbReference type="GO" id="GO:0110051">
    <property type="term" value="P:metabolite repair"/>
    <property type="evidence" value="ECO:0007669"/>
    <property type="project" value="TreeGrafter"/>
</dbReference>
<comment type="function">
    <text evidence="14 19">Bifunctional enzyme that catalyzes the epimerization of the S- and R-forms of NAD(P)HX and the dehydration of the S-form of NAD(P)HX at the expense of ADP, which is converted to AMP. This allows the repair of both epimers of NAD(P)HX, a damaged form of NAD(P)H that is a result of enzymatic or heat-dependent hydration.</text>
</comment>
<evidence type="ECO:0000256" key="13">
    <source>
        <dbReference type="ARBA" id="ARBA00023268"/>
    </source>
</evidence>
<evidence type="ECO:0000256" key="4">
    <source>
        <dbReference type="ARBA" id="ARBA00009524"/>
    </source>
</evidence>
<keyword evidence="9 18" id="KW-0630">Potassium</keyword>
<comment type="subunit">
    <text evidence="17">Homotetramer.</text>
</comment>
<feature type="binding site" evidence="18">
    <location>
        <begin position="123"/>
        <end position="129"/>
    </location>
    <ligand>
        <name>(6S)-NADPHX</name>
        <dbReference type="ChEBI" id="CHEBI:64076"/>
    </ligand>
</feature>
<dbReference type="SUPFAM" id="SSF53613">
    <property type="entry name" value="Ribokinase-like"/>
    <property type="match status" value="1"/>
</dbReference>
<comment type="catalytic activity">
    <reaction evidence="16 17 19">
        <text>(6S)-NADPHX + ADP = AMP + phosphate + NADPH + H(+)</text>
        <dbReference type="Rhea" id="RHEA:32235"/>
        <dbReference type="ChEBI" id="CHEBI:15378"/>
        <dbReference type="ChEBI" id="CHEBI:43474"/>
        <dbReference type="ChEBI" id="CHEBI:57783"/>
        <dbReference type="ChEBI" id="CHEBI:64076"/>
        <dbReference type="ChEBI" id="CHEBI:456215"/>
        <dbReference type="ChEBI" id="CHEBI:456216"/>
        <dbReference type="EC" id="4.2.1.136"/>
    </reaction>
</comment>
<feature type="binding site" evidence="17">
    <location>
        <position position="349"/>
    </location>
    <ligand>
        <name>(6S)-NADPHX</name>
        <dbReference type="ChEBI" id="CHEBI:64076"/>
    </ligand>
</feature>
<dbReference type="Gene3D" id="3.40.1190.20">
    <property type="match status" value="1"/>
</dbReference>
<keyword evidence="10 17" id="KW-0520">NAD</keyword>
<protein>
    <recommendedName>
        <fullName evidence="19">Bifunctional NAD(P)H-hydrate repair enzyme</fullName>
    </recommendedName>
    <alternativeName>
        <fullName evidence="19">Nicotinamide nucleotide repair protein</fullName>
    </alternativeName>
    <domain>
        <recommendedName>
            <fullName evidence="19">ADP-dependent (S)-NAD(P)H-hydrate dehydratase</fullName>
            <ecNumber evidence="19">4.2.1.136</ecNumber>
        </recommendedName>
        <alternativeName>
            <fullName evidence="19">ADP-dependent NAD(P)HX dehydratase</fullName>
        </alternativeName>
    </domain>
    <domain>
        <recommendedName>
            <fullName evidence="19">NAD(P)H-hydrate epimerase</fullName>
            <ecNumber evidence="19">5.1.99.6</ecNumber>
        </recommendedName>
    </domain>
</protein>
<dbReference type="InterPro" id="IPR030677">
    <property type="entry name" value="Nnr"/>
</dbReference>
<dbReference type="NCBIfam" id="TIGR00196">
    <property type="entry name" value="yjeF_cterm"/>
    <property type="match status" value="1"/>
</dbReference>
<dbReference type="KEGG" id="mhd:Marky_0486"/>
<dbReference type="AlphaFoldDB" id="F2NLY1"/>
<evidence type="ECO:0000256" key="1">
    <source>
        <dbReference type="ARBA" id="ARBA00000013"/>
    </source>
</evidence>
<comment type="function">
    <text evidence="18">Catalyzes the epimerization of the S- and R-forms of NAD(P)HX, a damaged form of NAD(P)H that is a result of enzymatic or heat-dependent hydration. This is a prerequisite for the S-specific NAD(P)H-hydrate dehydratase to allow the repair of both epimers of NAD(P)HX.</text>
</comment>
<feature type="binding site" evidence="17">
    <location>
        <position position="247"/>
    </location>
    <ligand>
        <name>(6S)-NADPHX</name>
        <dbReference type="ChEBI" id="CHEBI:64076"/>
    </ligand>
</feature>
<feature type="binding site" evidence="18">
    <location>
        <position position="119"/>
    </location>
    <ligand>
        <name>K(+)</name>
        <dbReference type="ChEBI" id="CHEBI:29103"/>
    </ligand>
</feature>
<evidence type="ECO:0000256" key="10">
    <source>
        <dbReference type="ARBA" id="ARBA00023027"/>
    </source>
</evidence>
<evidence type="ECO:0000256" key="6">
    <source>
        <dbReference type="ARBA" id="ARBA00022741"/>
    </source>
</evidence>
<keyword evidence="13" id="KW-0511">Multifunctional enzyme</keyword>
<dbReference type="HOGENOM" id="CLU_024853_4_3_0"/>
<feature type="binding site" evidence="17">
    <location>
        <position position="303"/>
    </location>
    <ligand>
        <name>(6S)-NADPHX</name>
        <dbReference type="ChEBI" id="CHEBI:64076"/>
    </ligand>
</feature>
<feature type="binding site" evidence="18">
    <location>
        <position position="155"/>
    </location>
    <ligand>
        <name>K(+)</name>
        <dbReference type="ChEBI" id="CHEBI:29103"/>
    </ligand>
</feature>
<comment type="catalytic activity">
    <reaction evidence="1 18 19">
        <text>(6R)-NADHX = (6S)-NADHX</text>
        <dbReference type="Rhea" id="RHEA:32215"/>
        <dbReference type="ChEBI" id="CHEBI:64074"/>
        <dbReference type="ChEBI" id="CHEBI:64075"/>
        <dbReference type="EC" id="5.1.99.6"/>
    </reaction>
</comment>
<comment type="cofactor">
    <cofactor evidence="17">
        <name>Mg(2+)</name>
        <dbReference type="ChEBI" id="CHEBI:18420"/>
    </cofactor>
</comment>
<evidence type="ECO:0000259" key="20">
    <source>
        <dbReference type="PROSITE" id="PS51383"/>
    </source>
</evidence>
<evidence type="ECO:0000256" key="9">
    <source>
        <dbReference type="ARBA" id="ARBA00022958"/>
    </source>
</evidence>
<comment type="similarity">
    <text evidence="4 19">In the C-terminal section; belongs to the NnrD/CARKD family.</text>
</comment>
<comment type="similarity">
    <text evidence="18">Belongs to the NnrE/AIBP family.</text>
</comment>
<dbReference type="HAMAP" id="MF_01965">
    <property type="entry name" value="NADHX_dehydratase"/>
    <property type="match status" value="1"/>
</dbReference>
<dbReference type="EC" id="4.2.1.136" evidence="19"/>
<gene>
    <name evidence="18" type="primary">nnrE</name>
    <name evidence="17" type="synonym">nnrD</name>
    <name evidence="22" type="ordered locus">Marky_0486</name>
</gene>
<feature type="domain" description="YjeF C-terminal" evidence="20">
    <location>
        <begin position="212"/>
        <end position="470"/>
    </location>
</feature>
<keyword evidence="11 18" id="KW-0413">Isomerase</keyword>
<dbReference type="HAMAP" id="MF_01966">
    <property type="entry name" value="NADHX_epimerase"/>
    <property type="match status" value="1"/>
</dbReference>
<dbReference type="EC" id="5.1.99.6" evidence="19"/>
<dbReference type="NCBIfam" id="TIGR00197">
    <property type="entry name" value="yjeF_nterm"/>
    <property type="match status" value="1"/>
</dbReference>
<evidence type="ECO:0000256" key="14">
    <source>
        <dbReference type="ARBA" id="ARBA00025153"/>
    </source>
</evidence>
<keyword evidence="23" id="KW-1185">Reference proteome</keyword>
<feature type="binding site" evidence="17">
    <location>
        <position position="415"/>
    </location>
    <ligand>
        <name>(6S)-NADPHX</name>
        <dbReference type="ChEBI" id="CHEBI:64076"/>
    </ligand>
</feature>